<dbReference type="EMBL" id="CM037154">
    <property type="protein sequence ID" value="KAH7859769.1"/>
    <property type="molecule type" value="Genomic_DNA"/>
</dbReference>
<evidence type="ECO:0000313" key="1">
    <source>
        <dbReference type="EMBL" id="KAH7859769.1"/>
    </source>
</evidence>
<gene>
    <name evidence="1" type="ORF">Vadar_005262</name>
</gene>
<organism evidence="1 2">
    <name type="scientific">Vaccinium darrowii</name>
    <dbReference type="NCBI Taxonomy" id="229202"/>
    <lineage>
        <taxon>Eukaryota</taxon>
        <taxon>Viridiplantae</taxon>
        <taxon>Streptophyta</taxon>
        <taxon>Embryophyta</taxon>
        <taxon>Tracheophyta</taxon>
        <taxon>Spermatophyta</taxon>
        <taxon>Magnoliopsida</taxon>
        <taxon>eudicotyledons</taxon>
        <taxon>Gunneridae</taxon>
        <taxon>Pentapetalae</taxon>
        <taxon>asterids</taxon>
        <taxon>Ericales</taxon>
        <taxon>Ericaceae</taxon>
        <taxon>Vaccinioideae</taxon>
        <taxon>Vaccinieae</taxon>
        <taxon>Vaccinium</taxon>
    </lineage>
</organism>
<reference evidence="1 2" key="1">
    <citation type="journal article" date="2021" name="Hortic Res">
        <title>High-quality reference genome and annotation aids understanding of berry development for evergreen blueberry (Vaccinium darrowii).</title>
        <authorList>
            <person name="Yu J."/>
            <person name="Hulse-Kemp A.M."/>
            <person name="Babiker E."/>
            <person name="Staton M."/>
        </authorList>
    </citation>
    <scope>NUCLEOTIDE SEQUENCE [LARGE SCALE GENOMIC DNA]</scope>
    <source>
        <strain evidence="2">cv. NJ 8807/NJ 8810</strain>
        <tissue evidence="1">Young leaf</tissue>
    </source>
</reference>
<sequence length="385" mass="41714">MTNPSIHSGAPAAHGITRPFLLLLLLLLSAAAPPSATAQMNNASSSSSGPNISNSNNGNSIMVILIIVIILAFLVMGFLSSVYIRACAESENSRRAAAAASAAAARRRLKRGLEPEVIQSFPIFLYSDVKDLKIGKGGELECAVCIAEFENDDTLRLLPKCDHVFHPECIDAWLASHSTCPLCRADLTPSQDELRKVTESTQTSDPDGAQNPNQSLSQDHDQDETLIPIDVEEGGNSEVQVSEMPKRKLPRSHTTGHSLSQPGGDLERYTLRLPIQVKREMMNQSLKRTISCGVALPRERSSRRGGVEGSSRGRSDRNERSDWPFFSMAPPFFSRGRFVTSPRAGFEGELTPKSFLTNASTPFDCHPAKSDGVGQTSTRPATGLI</sequence>
<keyword evidence="2" id="KW-1185">Reference proteome</keyword>
<dbReference type="Proteomes" id="UP000828048">
    <property type="component" value="Chromosome 4"/>
</dbReference>
<accession>A0ACB7Z210</accession>
<comment type="caution">
    <text evidence="1">The sequence shown here is derived from an EMBL/GenBank/DDBJ whole genome shotgun (WGS) entry which is preliminary data.</text>
</comment>
<proteinExistence type="predicted"/>
<name>A0ACB7Z210_9ERIC</name>
<evidence type="ECO:0000313" key="2">
    <source>
        <dbReference type="Proteomes" id="UP000828048"/>
    </source>
</evidence>
<protein>
    <submittedName>
        <fullName evidence="1">Uncharacterized protein</fullName>
    </submittedName>
</protein>